<evidence type="ECO:0000256" key="1">
    <source>
        <dbReference type="ARBA" id="ARBA00023172"/>
    </source>
</evidence>
<reference evidence="4" key="1">
    <citation type="submission" date="2018-12" db="EMBL/GenBank/DDBJ databases">
        <title>Tengunoibacter tsumagoiensis gen. nov., sp. nov., Dictyobacter kobayashii sp. nov., D. alpinus sp. nov., and D. joshuensis sp. nov. and description of Dictyobacteraceae fam. nov. within the order Ktedonobacterales isolated from Tengu-no-mugimeshi.</title>
        <authorList>
            <person name="Wang C.M."/>
            <person name="Zheng Y."/>
            <person name="Sakai Y."/>
            <person name="Toyoda A."/>
            <person name="Minakuchi Y."/>
            <person name="Abe K."/>
            <person name="Yokota A."/>
            <person name="Yabe S."/>
        </authorList>
    </citation>
    <scope>NUCLEOTIDE SEQUENCE [LARGE SCALE GENOMIC DNA]</scope>
    <source>
        <strain evidence="4">Uno16</strain>
    </source>
</reference>
<keyword evidence="1" id="KW-0233">DNA recombination</keyword>
<dbReference type="EMBL" id="BIFT01000002">
    <property type="protein sequence ID" value="GCE31920.1"/>
    <property type="molecule type" value="Genomic_DNA"/>
</dbReference>
<dbReference type="Pfam" id="PF00589">
    <property type="entry name" value="Phage_integrase"/>
    <property type="match status" value="1"/>
</dbReference>
<dbReference type="GO" id="GO:0003677">
    <property type="term" value="F:DNA binding"/>
    <property type="evidence" value="ECO:0007669"/>
    <property type="project" value="InterPro"/>
</dbReference>
<dbReference type="GO" id="GO:0006310">
    <property type="term" value="P:DNA recombination"/>
    <property type="evidence" value="ECO:0007669"/>
    <property type="project" value="UniProtKB-KW"/>
</dbReference>
<evidence type="ECO:0000313" key="3">
    <source>
        <dbReference type="EMBL" id="GCE31920.1"/>
    </source>
</evidence>
<dbReference type="PROSITE" id="PS51898">
    <property type="entry name" value="TYR_RECOMBINASE"/>
    <property type="match status" value="1"/>
</dbReference>
<dbReference type="Gene3D" id="1.10.443.10">
    <property type="entry name" value="Intergrase catalytic core"/>
    <property type="match status" value="1"/>
</dbReference>
<evidence type="ECO:0000313" key="4">
    <source>
        <dbReference type="Proteomes" id="UP000287171"/>
    </source>
</evidence>
<sequence>MIDVLVRDAGLAPAQASAHTLRHTFARNYLSEYPGDVVELATLLGHTSLDTTRIYSQPTVEQLAVRVEGLRQNAYED</sequence>
<feature type="domain" description="Tyr recombinase" evidence="2">
    <location>
        <begin position="1"/>
        <end position="68"/>
    </location>
</feature>
<comment type="caution">
    <text evidence="3">The sequence shown here is derived from an EMBL/GenBank/DDBJ whole genome shotgun (WGS) entry which is preliminary data.</text>
</comment>
<dbReference type="InterPro" id="IPR013762">
    <property type="entry name" value="Integrase-like_cat_sf"/>
</dbReference>
<dbReference type="AlphaFoldDB" id="A0A402BKS6"/>
<dbReference type="Proteomes" id="UP000287171">
    <property type="component" value="Unassembled WGS sequence"/>
</dbReference>
<protein>
    <recommendedName>
        <fullName evidence="2">Tyr recombinase domain-containing protein</fullName>
    </recommendedName>
</protein>
<evidence type="ECO:0000259" key="2">
    <source>
        <dbReference type="PROSITE" id="PS51898"/>
    </source>
</evidence>
<keyword evidence="4" id="KW-1185">Reference proteome</keyword>
<dbReference type="InterPro" id="IPR011010">
    <property type="entry name" value="DNA_brk_join_enz"/>
</dbReference>
<dbReference type="SUPFAM" id="SSF56349">
    <property type="entry name" value="DNA breaking-rejoining enzymes"/>
    <property type="match status" value="1"/>
</dbReference>
<dbReference type="InterPro" id="IPR002104">
    <property type="entry name" value="Integrase_catalytic"/>
</dbReference>
<organism evidence="3 4">
    <name type="scientific">Dictyobacter alpinus</name>
    <dbReference type="NCBI Taxonomy" id="2014873"/>
    <lineage>
        <taxon>Bacteria</taxon>
        <taxon>Bacillati</taxon>
        <taxon>Chloroflexota</taxon>
        <taxon>Ktedonobacteria</taxon>
        <taxon>Ktedonobacterales</taxon>
        <taxon>Dictyobacteraceae</taxon>
        <taxon>Dictyobacter</taxon>
    </lineage>
</organism>
<name>A0A402BKS6_9CHLR</name>
<accession>A0A402BKS6</accession>
<proteinExistence type="predicted"/>
<dbReference type="GO" id="GO:0015074">
    <property type="term" value="P:DNA integration"/>
    <property type="evidence" value="ECO:0007669"/>
    <property type="project" value="InterPro"/>
</dbReference>
<gene>
    <name evidence="3" type="ORF">KDA_74040</name>
</gene>